<gene>
    <name evidence="2" type="ORF">AMSG_11727</name>
</gene>
<dbReference type="Proteomes" id="UP000054408">
    <property type="component" value="Unassembled WGS sequence"/>
</dbReference>
<proteinExistence type="predicted"/>
<reference evidence="2 3" key="1">
    <citation type="submission" date="2010-05" db="EMBL/GenBank/DDBJ databases">
        <title>The Genome Sequence of Thecamonas trahens ATCC 50062.</title>
        <authorList>
            <consortium name="The Broad Institute Genome Sequencing Platform"/>
            <person name="Russ C."/>
            <person name="Cuomo C."/>
            <person name="Shea T."/>
            <person name="Young S.K."/>
            <person name="Zeng Q."/>
            <person name="Koehrsen M."/>
            <person name="Haas B."/>
            <person name="Borodovsky M."/>
            <person name="Guigo R."/>
            <person name="Alvarado L."/>
            <person name="Berlin A."/>
            <person name="Bochicchio J."/>
            <person name="Borenstein D."/>
            <person name="Chapman S."/>
            <person name="Chen Z."/>
            <person name="Freedman E."/>
            <person name="Gellesch M."/>
            <person name="Goldberg J."/>
            <person name="Griggs A."/>
            <person name="Gujja S."/>
            <person name="Heilman E."/>
            <person name="Heiman D."/>
            <person name="Hepburn T."/>
            <person name="Howarth C."/>
            <person name="Jen D."/>
            <person name="Larson L."/>
            <person name="Mehta T."/>
            <person name="Park D."/>
            <person name="Pearson M."/>
            <person name="Roberts A."/>
            <person name="Saif S."/>
            <person name="Shenoy N."/>
            <person name="Sisk P."/>
            <person name="Stolte C."/>
            <person name="Sykes S."/>
            <person name="Thomson T."/>
            <person name="Walk T."/>
            <person name="White J."/>
            <person name="Yandava C."/>
            <person name="Burger G."/>
            <person name="Gray M.W."/>
            <person name="Holland P.W.H."/>
            <person name="King N."/>
            <person name="Lang F.B.F."/>
            <person name="Roger A.J."/>
            <person name="Ruiz-Trillo I."/>
            <person name="Lander E."/>
            <person name="Nusbaum C."/>
        </authorList>
    </citation>
    <scope>NUCLEOTIDE SEQUENCE [LARGE SCALE GENOMIC DNA]</scope>
    <source>
        <strain evidence="2 3">ATCC 50062</strain>
    </source>
</reference>
<feature type="compositionally biased region" description="Low complexity" evidence="1">
    <location>
        <begin position="7"/>
        <end position="18"/>
    </location>
</feature>
<dbReference type="RefSeq" id="XP_013759571.1">
    <property type="nucleotide sequence ID" value="XM_013904117.1"/>
</dbReference>
<evidence type="ECO:0000313" key="3">
    <source>
        <dbReference type="Proteomes" id="UP000054408"/>
    </source>
</evidence>
<evidence type="ECO:0000313" key="2">
    <source>
        <dbReference type="EMBL" id="KNC47626.1"/>
    </source>
</evidence>
<name>A0A0L0D6D8_THETB</name>
<feature type="region of interest" description="Disordered" evidence="1">
    <location>
        <begin position="1"/>
        <end position="38"/>
    </location>
</feature>
<organism evidence="2 3">
    <name type="scientific">Thecamonas trahens ATCC 50062</name>
    <dbReference type="NCBI Taxonomy" id="461836"/>
    <lineage>
        <taxon>Eukaryota</taxon>
        <taxon>Apusozoa</taxon>
        <taxon>Apusomonadida</taxon>
        <taxon>Apusomonadidae</taxon>
        <taxon>Thecamonas</taxon>
    </lineage>
</organism>
<dbReference type="EMBL" id="GL349447">
    <property type="protein sequence ID" value="KNC47626.1"/>
    <property type="molecule type" value="Genomic_DNA"/>
</dbReference>
<dbReference type="GeneID" id="25569642"/>
<keyword evidence="3" id="KW-1185">Reference proteome</keyword>
<sequence length="115" mass="11959">MRRGSGRRSMPGVSVVSGAGKTEAEVRTGSSTVESGDEEAYVPAGISLAQLASAGVTEGSLSFEELGMDLEAEAGQPGRTESRPDLGLRSQTSVLSLTKLHMMMSESNDEPGSIR</sequence>
<accession>A0A0L0D6D8</accession>
<protein>
    <submittedName>
        <fullName evidence="2">Uncharacterized protein</fullName>
    </submittedName>
</protein>
<evidence type="ECO:0000256" key="1">
    <source>
        <dbReference type="SAM" id="MobiDB-lite"/>
    </source>
</evidence>
<dbReference type="AlphaFoldDB" id="A0A0L0D6D8"/>